<accession>A0ABQ5ZYK2</accession>
<protein>
    <recommendedName>
        <fullName evidence="4">DUF2798 domain-containing protein</fullName>
    </recommendedName>
</protein>
<reference evidence="3" key="1">
    <citation type="journal article" date="2019" name="Int. J. Syst. Evol. Microbiol.">
        <title>The Global Catalogue of Microorganisms (GCM) 10K type strain sequencing project: providing services to taxonomists for standard genome sequencing and annotation.</title>
        <authorList>
            <consortium name="The Broad Institute Genomics Platform"/>
            <consortium name="The Broad Institute Genome Sequencing Center for Infectious Disease"/>
            <person name="Wu L."/>
            <person name="Ma J."/>
        </authorList>
    </citation>
    <scope>NUCLEOTIDE SEQUENCE [LARGE SCALE GENOMIC DNA]</scope>
    <source>
        <strain evidence="3">NBRC 100033</strain>
    </source>
</reference>
<keyword evidence="1" id="KW-0472">Membrane</keyword>
<feature type="transmembrane region" description="Helical" evidence="1">
    <location>
        <begin position="43"/>
        <end position="65"/>
    </location>
</feature>
<keyword evidence="3" id="KW-1185">Reference proteome</keyword>
<keyword evidence="1" id="KW-0812">Transmembrane</keyword>
<dbReference type="EMBL" id="BSOR01000032">
    <property type="protein sequence ID" value="GLR64457.1"/>
    <property type="molecule type" value="Genomic_DNA"/>
</dbReference>
<organism evidence="2 3">
    <name type="scientific">Marinospirillum insulare</name>
    <dbReference type="NCBI Taxonomy" id="217169"/>
    <lineage>
        <taxon>Bacteria</taxon>
        <taxon>Pseudomonadati</taxon>
        <taxon>Pseudomonadota</taxon>
        <taxon>Gammaproteobacteria</taxon>
        <taxon>Oceanospirillales</taxon>
        <taxon>Oceanospirillaceae</taxon>
        <taxon>Marinospirillum</taxon>
    </lineage>
</organism>
<feature type="transmembrane region" description="Helical" evidence="1">
    <location>
        <begin position="7"/>
        <end position="31"/>
    </location>
</feature>
<comment type="caution">
    <text evidence="2">The sequence shown here is derived from an EMBL/GenBank/DDBJ whole genome shotgun (WGS) entry which is preliminary data.</text>
</comment>
<name>A0ABQ5ZYK2_9GAMM</name>
<dbReference type="InterPro" id="IPR021529">
    <property type="entry name" value="DUF2798"/>
</dbReference>
<proteinExistence type="predicted"/>
<evidence type="ECO:0000256" key="1">
    <source>
        <dbReference type="SAM" id="Phobius"/>
    </source>
</evidence>
<dbReference type="Proteomes" id="UP001156682">
    <property type="component" value="Unassembled WGS sequence"/>
</dbReference>
<keyword evidence="1" id="KW-1133">Transmembrane helix</keyword>
<dbReference type="Pfam" id="PF11391">
    <property type="entry name" value="DUF2798"/>
    <property type="match status" value="1"/>
</dbReference>
<evidence type="ECO:0000313" key="3">
    <source>
        <dbReference type="Proteomes" id="UP001156682"/>
    </source>
</evidence>
<evidence type="ECO:0000313" key="2">
    <source>
        <dbReference type="EMBL" id="GLR64457.1"/>
    </source>
</evidence>
<gene>
    <name evidence="2" type="ORF">GCM10007878_18950</name>
</gene>
<sequence length="82" mass="9357">MIFPAKYARYVFSTVMSLYMVTIMTCVITIVNTGYEGNFIARWWQAFYIAWPIAFVLILIGAPRLQSFAARLIKKPTSAANK</sequence>
<evidence type="ECO:0008006" key="4">
    <source>
        <dbReference type="Google" id="ProtNLM"/>
    </source>
</evidence>
<dbReference type="RefSeq" id="WP_027851407.1">
    <property type="nucleotide sequence ID" value="NZ_BSOR01000032.1"/>
</dbReference>